<dbReference type="EMBL" id="JAZHFS010000003">
    <property type="protein sequence ID" value="MEF2111516.1"/>
    <property type="molecule type" value="Genomic_DNA"/>
</dbReference>
<proteinExistence type="predicted"/>
<keyword evidence="1" id="KW-0689">Ribosomal protein</keyword>
<sequence>MNDLEKNSLIGKVVHSKAGRDMHKTFIVVGILSNEYVYISDGELRRIEKPKKKKIKHLNFTGTVAEEIRDIILSEKEVTNSKIKIFLQSADIGKEV</sequence>
<name>A0ABU7UKM5_9CLOT</name>
<protein>
    <submittedName>
        <fullName evidence="3">KOW domain-containing RNA-binding protein</fullName>
    </submittedName>
</protein>
<dbReference type="InterPro" id="IPR014722">
    <property type="entry name" value="Rib_uL2_dom2"/>
</dbReference>
<dbReference type="Gene3D" id="2.30.30.30">
    <property type="match status" value="1"/>
</dbReference>
<dbReference type="CDD" id="cd06088">
    <property type="entry name" value="KOW_RPL14"/>
    <property type="match status" value="1"/>
</dbReference>
<dbReference type="Proteomes" id="UP001498469">
    <property type="component" value="Unassembled WGS sequence"/>
</dbReference>
<reference evidence="3 4" key="1">
    <citation type="submission" date="2023-11" db="EMBL/GenBank/DDBJ databases">
        <title>Draft genome sequence of a psychrophilic Clostridium strain from permafrost water brine.</title>
        <authorList>
            <person name="Shcherbakova V.A."/>
            <person name="Trubitsyn V.E."/>
            <person name="Zakharyuk A.G."/>
        </authorList>
    </citation>
    <scope>NUCLEOTIDE SEQUENCE [LARGE SCALE GENOMIC DNA]</scope>
    <source>
        <strain evidence="3 4">14F</strain>
    </source>
</reference>
<organism evidence="3 4">
    <name type="scientific">Clostridium frigoriphilum</name>
    <dbReference type="NCBI Taxonomy" id="443253"/>
    <lineage>
        <taxon>Bacteria</taxon>
        <taxon>Bacillati</taxon>
        <taxon>Bacillota</taxon>
        <taxon>Clostridia</taxon>
        <taxon>Eubacteriales</taxon>
        <taxon>Clostridiaceae</taxon>
        <taxon>Clostridium</taxon>
    </lineage>
</organism>
<evidence type="ECO:0000256" key="1">
    <source>
        <dbReference type="ARBA" id="ARBA00022980"/>
    </source>
</evidence>
<dbReference type="InterPro" id="IPR041985">
    <property type="entry name" value="Ribosomal_eL14_KOW"/>
</dbReference>
<dbReference type="InterPro" id="IPR008991">
    <property type="entry name" value="Translation_prot_SH3-like_sf"/>
</dbReference>
<keyword evidence="2" id="KW-0687">Ribonucleoprotein</keyword>
<comment type="caution">
    <text evidence="3">The sequence shown here is derived from an EMBL/GenBank/DDBJ whole genome shotgun (WGS) entry which is preliminary data.</text>
</comment>
<evidence type="ECO:0000313" key="3">
    <source>
        <dbReference type="EMBL" id="MEF2111516.1"/>
    </source>
</evidence>
<dbReference type="RefSeq" id="WP_319000985.1">
    <property type="nucleotide sequence ID" value="NZ_JAZHFS010000003.1"/>
</dbReference>
<evidence type="ECO:0000313" key="4">
    <source>
        <dbReference type="Proteomes" id="UP001498469"/>
    </source>
</evidence>
<gene>
    <name evidence="3" type="ORF">SJI18_04250</name>
</gene>
<dbReference type="SUPFAM" id="SSF50104">
    <property type="entry name" value="Translation proteins SH3-like domain"/>
    <property type="match status" value="1"/>
</dbReference>
<accession>A0ABU7UKM5</accession>
<keyword evidence="4" id="KW-1185">Reference proteome</keyword>
<evidence type="ECO:0000256" key="2">
    <source>
        <dbReference type="ARBA" id="ARBA00023274"/>
    </source>
</evidence>